<feature type="transmembrane region" description="Helical" evidence="2">
    <location>
        <begin position="42"/>
        <end position="62"/>
    </location>
</feature>
<sequence>MTIEDRLTGVLHERADRPVDADALLATVLTEGRARRRRRHGVYAVACAGLAGLMAASLVAALGPDRGLAPSSWDTMPVLPGVAGEPGAADRPDLVGTDPNVLRFAVVSAPWPAQMVDWSAREGVEELKVDMTVGEILVSGSVQVWRGTDPVDSNDNPAVSNETSSAVVDGHPAVVEREPQPWGLNQWLTWHPEDGLTVRVGLLANGLTTMPGSPSPDQTTGFGVADVVGLAELVGFAHAVRLDRTTACSAPFRVTYVPADGRLLSCFGRLYMTATGDTRDGGLLLATRDRLVQVGFTTAPVDWVSRGPGPEAGPPSGSTAPPQTPTVPPEPPLPTGVTATESTGGIIANLSTKPRTVTTGLTAWASYQVDGETEAAAIVNGLASAGAPDAPTTWPRNPLG</sequence>
<name>A0A1H3TWU7_9ACTN</name>
<organism evidence="3 4">
    <name type="scientific">Asanoa ishikariensis</name>
    <dbReference type="NCBI Taxonomy" id="137265"/>
    <lineage>
        <taxon>Bacteria</taxon>
        <taxon>Bacillati</taxon>
        <taxon>Actinomycetota</taxon>
        <taxon>Actinomycetes</taxon>
        <taxon>Micromonosporales</taxon>
        <taxon>Micromonosporaceae</taxon>
        <taxon>Asanoa</taxon>
    </lineage>
</organism>
<feature type="compositionally biased region" description="Polar residues" evidence="1">
    <location>
        <begin position="151"/>
        <end position="166"/>
    </location>
</feature>
<dbReference type="OrthoDB" id="3367156at2"/>
<protein>
    <submittedName>
        <fullName evidence="3">Uncharacterized protein</fullName>
    </submittedName>
</protein>
<gene>
    <name evidence="3" type="ORF">SAMN05421684_6388</name>
</gene>
<keyword evidence="4" id="KW-1185">Reference proteome</keyword>
<evidence type="ECO:0000313" key="4">
    <source>
        <dbReference type="Proteomes" id="UP000199632"/>
    </source>
</evidence>
<feature type="region of interest" description="Disordered" evidence="1">
    <location>
        <begin position="148"/>
        <end position="167"/>
    </location>
</feature>
<evidence type="ECO:0000313" key="3">
    <source>
        <dbReference type="EMBL" id="SDZ53719.1"/>
    </source>
</evidence>
<keyword evidence="2" id="KW-1133">Transmembrane helix</keyword>
<reference evidence="4" key="1">
    <citation type="submission" date="2016-10" db="EMBL/GenBank/DDBJ databases">
        <authorList>
            <person name="Varghese N."/>
            <person name="Submissions S."/>
        </authorList>
    </citation>
    <scope>NUCLEOTIDE SEQUENCE [LARGE SCALE GENOMIC DNA]</scope>
    <source>
        <strain evidence="4">DSM 44718</strain>
    </source>
</reference>
<dbReference type="EMBL" id="FNQB01000003">
    <property type="protein sequence ID" value="SDZ53719.1"/>
    <property type="molecule type" value="Genomic_DNA"/>
</dbReference>
<dbReference type="RefSeq" id="WP_090800257.1">
    <property type="nucleotide sequence ID" value="NZ_BOND01000024.1"/>
</dbReference>
<dbReference type="AlphaFoldDB" id="A0A1H3TWU7"/>
<dbReference type="Proteomes" id="UP000199632">
    <property type="component" value="Unassembled WGS sequence"/>
</dbReference>
<evidence type="ECO:0000256" key="1">
    <source>
        <dbReference type="SAM" id="MobiDB-lite"/>
    </source>
</evidence>
<feature type="region of interest" description="Disordered" evidence="1">
    <location>
        <begin position="302"/>
        <end position="345"/>
    </location>
</feature>
<dbReference type="STRING" id="137265.SAMN05421684_6388"/>
<keyword evidence="2" id="KW-0472">Membrane</keyword>
<evidence type="ECO:0000256" key="2">
    <source>
        <dbReference type="SAM" id="Phobius"/>
    </source>
</evidence>
<feature type="compositionally biased region" description="Pro residues" evidence="1">
    <location>
        <begin position="322"/>
        <end position="334"/>
    </location>
</feature>
<keyword evidence="2" id="KW-0812">Transmembrane</keyword>
<proteinExistence type="predicted"/>
<accession>A0A1H3TWU7</accession>